<evidence type="ECO:0000256" key="4">
    <source>
        <dbReference type="PIRSR" id="PIRSR001221-2"/>
    </source>
</evidence>
<dbReference type="Gene3D" id="3.90.1300.10">
    <property type="entry name" value="Amidase signature (AS) domain"/>
    <property type="match status" value="1"/>
</dbReference>
<protein>
    <submittedName>
        <fullName evidence="6">Amidase</fullName>
    </submittedName>
</protein>
<dbReference type="GO" id="GO:0016787">
    <property type="term" value="F:hydrolase activity"/>
    <property type="evidence" value="ECO:0007669"/>
    <property type="project" value="UniProtKB-KW"/>
</dbReference>
<feature type="domain" description="Amidase" evidence="5">
    <location>
        <begin position="80"/>
        <end position="528"/>
    </location>
</feature>
<dbReference type="InterPro" id="IPR023631">
    <property type="entry name" value="Amidase_dom"/>
</dbReference>
<evidence type="ECO:0000259" key="5">
    <source>
        <dbReference type="Pfam" id="PF01425"/>
    </source>
</evidence>
<evidence type="ECO:0000256" key="1">
    <source>
        <dbReference type="ARBA" id="ARBA00009199"/>
    </source>
</evidence>
<dbReference type="PANTHER" id="PTHR46072:SF5">
    <property type="entry name" value="GENERAL AMIDASE-C"/>
    <property type="match status" value="1"/>
</dbReference>
<dbReference type="OrthoDB" id="6428749at2759"/>
<feature type="binding site" evidence="4">
    <location>
        <position position="212"/>
    </location>
    <ligand>
        <name>substrate</name>
    </ligand>
</feature>
<comment type="similarity">
    <text evidence="1">Belongs to the amidase family.</text>
</comment>
<dbReference type="Proteomes" id="UP000799779">
    <property type="component" value="Unassembled WGS sequence"/>
</dbReference>
<dbReference type="PANTHER" id="PTHR46072">
    <property type="entry name" value="AMIDASE-RELATED-RELATED"/>
    <property type="match status" value="1"/>
</dbReference>
<feature type="binding site" evidence="4">
    <location>
        <begin position="233"/>
        <end position="236"/>
    </location>
    <ligand>
        <name>substrate</name>
    </ligand>
</feature>
<organism evidence="6 7">
    <name type="scientific">Amniculicola lignicola CBS 123094</name>
    <dbReference type="NCBI Taxonomy" id="1392246"/>
    <lineage>
        <taxon>Eukaryota</taxon>
        <taxon>Fungi</taxon>
        <taxon>Dikarya</taxon>
        <taxon>Ascomycota</taxon>
        <taxon>Pezizomycotina</taxon>
        <taxon>Dothideomycetes</taxon>
        <taxon>Pleosporomycetidae</taxon>
        <taxon>Pleosporales</taxon>
        <taxon>Amniculicolaceae</taxon>
        <taxon>Amniculicola</taxon>
    </lineage>
</organism>
<keyword evidence="2" id="KW-0378">Hydrolase</keyword>
<dbReference type="SUPFAM" id="SSF75304">
    <property type="entry name" value="Amidase signature (AS) enzymes"/>
    <property type="match status" value="1"/>
</dbReference>
<dbReference type="PIRSF" id="PIRSF001221">
    <property type="entry name" value="Amidase_fungi"/>
    <property type="match status" value="1"/>
</dbReference>
<dbReference type="InterPro" id="IPR036928">
    <property type="entry name" value="AS_sf"/>
</dbReference>
<evidence type="ECO:0000256" key="3">
    <source>
        <dbReference type="PIRSR" id="PIRSR001221-1"/>
    </source>
</evidence>
<gene>
    <name evidence="6" type="ORF">P154DRAFT_430871</name>
</gene>
<evidence type="ECO:0000256" key="2">
    <source>
        <dbReference type="ARBA" id="ARBA00022801"/>
    </source>
</evidence>
<evidence type="ECO:0000313" key="7">
    <source>
        <dbReference type="Proteomes" id="UP000799779"/>
    </source>
</evidence>
<keyword evidence="7" id="KW-1185">Reference proteome</keyword>
<evidence type="ECO:0000313" key="6">
    <source>
        <dbReference type="EMBL" id="KAF2002522.1"/>
    </source>
</evidence>
<reference evidence="6" key="1">
    <citation type="journal article" date="2020" name="Stud. Mycol.">
        <title>101 Dothideomycetes genomes: a test case for predicting lifestyles and emergence of pathogens.</title>
        <authorList>
            <person name="Haridas S."/>
            <person name="Albert R."/>
            <person name="Binder M."/>
            <person name="Bloem J."/>
            <person name="Labutti K."/>
            <person name="Salamov A."/>
            <person name="Andreopoulos B."/>
            <person name="Baker S."/>
            <person name="Barry K."/>
            <person name="Bills G."/>
            <person name="Bluhm B."/>
            <person name="Cannon C."/>
            <person name="Castanera R."/>
            <person name="Culley D."/>
            <person name="Daum C."/>
            <person name="Ezra D."/>
            <person name="Gonzalez J."/>
            <person name="Henrissat B."/>
            <person name="Kuo A."/>
            <person name="Liang C."/>
            <person name="Lipzen A."/>
            <person name="Lutzoni F."/>
            <person name="Magnuson J."/>
            <person name="Mondo S."/>
            <person name="Nolan M."/>
            <person name="Ohm R."/>
            <person name="Pangilinan J."/>
            <person name="Park H.-J."/>
            <person name="Ramirez L."/>
            <person name="Alfaro M."/>
            <person name="Sun H."/>
            <person name="Tritt A."/>
            <person name="Yoshinaga Y."/>
            <person name="Zwiers L.-H."/>
            <person name="Turgeon B."/>
            <person name="Goodwin S."/>
            <person name="Spatafora J."/>
            <person name="Crous P."/>
            <person name="Grigoriev I."/>
        </authorList>
    </citation>
    <scope>NUCLEOTIDE SEQUENCE</scope>
    <source>
        <strain evidence="6">CBS 123094</strain>
    </source>
</reference>
<feature type="active site" description="Charge relay system" evidence="3">
    <location>
        <position position="136"/>
    </location>
</feature>
<feature type="binding site" evidence="4">
    <location>
        <position position="186"/>
    </location>
    <ligand>
        <name>substrate</name>
    </ligand>
</feature>
<accession>A0A6A5WLD6</accession>
<dbReference type="EMBL" id="ML977577">
    <property type="protein sequence ID" value="KAF2002522.1"/>
    <property type="molecule type" value="Genomic_DNA"/>
</dbReference>
<feature type="active site" description="Charge relay system" evidence="3">
    <location>
        <position position="212"/>
    </location>
</feature>
<name>A0A6A5WLD6_9PLEO</name>
<sequence length="543" mass="58805">MADWKSLAQEKRDANAQKIPPLWRLPSSLTSSLTSSSTTNVLSIPLTCGVLSDHEITITSAYDATELVKLLATGELTSLEVTTAFCKRAAIAQQCVNCLTEIFFEEAMERAKECDEFLKREGKVMGPLHGLPISLKDSFNVKGVASTIGYISFLSHPPKAANGALIDLLFRAGAVFYVKTNLPQTMMTADSDNNVFGRTLNPHNLSLTAGGSTGGEGALLAMRGSVLGICTDVAGSARIPAVCNGLSSFKPTAGRIPFAGNTPPGRLGSPSAVLPGIGPMGHSVRDFELFLRTVIDAQPWTVDGHVLNVPWRRVEAPAVKKGLRFGLIRGHPKRPLHPPVARILHSACMALKSAGHEIVLLDDRIPDLYESAILAWKYFLLDPQKTAVKHVNASGEPWVPSMATSSFTELAGWEASLDELFGMNMQRAKVVNGYHNLIVGEKLDAVIMPGYQATAVPHDIYGMPLYTVLQNLLNYPAGILPFLKAEKKLDEPFFKKDVVYEPAYNAETFEGLPGTVQIMGKPMEDEELVEILMVIEAILGKVS</sequence>
<dbReference type="Pfam" id="PF01425">
    <property type="entry name" value="Amidase"/>
    <property type="match status" value="1"/>
</dbReference>
<proteinExistence type="inferred from homology"/>
<feature type="active site" description="Acyl-ester intermediate" evidence="3">
    <location>
        <position position="236"/>
    </location>
</feature>
<dbReference type="AlphaFoldDB" id="A0A6A5WLD6"/>